<dbReference type="InterPro" id="IPR027417">
    <property type="entry name" value="P-loop_NTPase"/>
</dbReference>
<sequence length="809" mass="92551">MPSIDADTPLPSTEGITETNSSPASHRHRTPSVSLTPPGGTREGTHGLTSAIHNIRLSDTNEPRRSRNGTPRRRRSSTGAAQQHDVADEELPDDAFHSPEFQGAFRDAKQLMSNIQSVLGSSNVHEGSESTMRKLHEEAGKLAAFEYPATRTVGFVGDSGVEYHYHNRDTLDIRVNLFSMEELQDQLRRLLQVYRTFELHQDEITDAAERQDMEANAKVAKDTFQAMFRSRLTDEAFLIRETYEDVLDRLTRWAADARPSPSMTLHTGLSPQACSNKLMELSSEPATRDSPATWPYIRSINRGLILVDLPGLRDLNSARRIITERYLLECNEIFAICNIGRAATDEGVHQVFDLADRAHLSNVGIVCTRSDDIDPEESIRDWPGTRARRIEQLLEYMEAATKEIDELQVDIDDYEASDLSEQERQELAECREDQRQASTRKQNYEFELKQYLITNRNRIITNSLNTTYADRVTRVFCVSNTIYWQNRTAKKSEAKRHLDLSGILQVRKHCISIVANSQRRIATQYMKDQIPALLADIELWVQSGARTASEERREALCQTLDSVERRLRKDFASRAFSRLARGYNEDFTEYIWNIGSRNWNEEAMDDMVTDLEGPWEGMCGAIQERQSSMLENADEFADMAIERLEEHNSIDSLTRALENRQSMFLAAIENVNDDFENNLRILRIESLSVLRSSLWGKSMEPFYNKCNAESGRGSDARRKAIIRGALSDEDLFTKLMQTLKDSFRAISEATEVKIQEATVEYLRVIEQRFDLVRSENVARESEQDPDFRLRVEQVARAGRETMQRVHQVI</sequence>
<dbReference type="Proteomes" id="UP000547976">
    <property type="component" value="Unassembled WGS sequence"/>
</dbReference>
<gene>
    <name evidence="4" type="ORF">FSUBG_6853</name>
</gene>
<feature type="compositionally biased region" description="Basic residues" evidence="2">
    <location>
        <begin position="66"/>
        <end position="76"/>
    </location>
</feature>
<feature type="compositionally biased region" description="Polar residues" evidence="2">
    <location>
        <begin position="10"/>
        <end position="24"/>
    </location>
</feature>
<evidence type="ECO:0000259" key="3">
    <source>
        <dbReference type="Pfam" id="PF24564"/>
    </source>
</evidence>
<feature type="domain" description="DUF7605" evidence="3">
    <location>
        <begin position="595"/>
        <end position="732"/>
    </location>
</feature>
<keyword evidence="1" id="KW-0175">Coiled coil</keyword>
<evidence type="ECO:0000313" key="4">
    <source>
        <dbReference type="EMBL" id="KAF5604550.1"/>
    </source>
</evidence>
<comment type="caution">
    <text evidence="4">The sequence shown here is derived from an EMBL/GenBank/DDBJ whole genome shotgun (WGS) entry which is preliminary data.</text>
</comment>
<proteinExistence type="predicted"/>
<feature type="compositionally biased region" description="Polar residues" evidence="2">
    <location>
        <begin position="47"/>
        <end position="58"/>
    </location>
</feature>
<dbReference type="EMBL" id="JAAOAV010000076">
    <property type="protein sequence ID" value="KAF5604550.1"/>
    <property type="molecule type" value="Genomic_DNA"/>
</dbReference>
<name>A0A8H5V0U2_GIBSU</name>
<dbReference type="Gene3D" id="3.40.50.300">
    <property type="entry name" value="P-loop containing nucleotide triphosphate hydrolases"/>
    <property type="match status" value="1"/>
</dbReference>
<dbReference type="OrthoDB" id="3598281at2759"/>
<evidence type="ECO:0000313" key="5">
    <source>
        <dbReference type="Proteomes" id="UP000547976"/>
    </source>
</evidence>
<feature type="coiled-coil region" evidence="1">
    <location>
        <begin position="390"/>
        <end position="417"/>
    </location>
</feature>
<reference evidence="4 5" key="1">
    <citation type="submission" date="2020-05" db="EMBL/GenBank/DDBJ databases">
        <title>Identification and distribution of gene clusters putatively required for synthesis of sphingolipid metabolism inhibitors in phylogenetically diverse species of the filamentous fungus Fusarium.</title>
        <authorList>
            <person name="Kim H.-S."/>
            <person name="Busman M."/>
            <person name="Brown D.W."/>
            <person name="Divon H."/>
            <person name="Uhlig S."/>
            <person name="Proctor R.H."/>
        </authorList>
    </citation>
    <scope>NUCLEOTIDE SEQUENCE [LARGE SCALE GENOMIC DNA]</scope>
    <source>
        <strain evidence="4 5">NRRL 66333</strain>
    </source>
</reference>
<organism evidence="4 5">
    <name type="scientific">Gibberella subglutinans</name>
    <name type="common">Fusarium subglutinans</name>
    <dbReference type="NCBI Taxonomy" id="42677"/>
    <lineage>
        <taxon>Eukaryota</taxon>
        <taxon>Fungi</taxon>
        <taxon>Dikarya</taxon>
        <taxon>Ascomycota</taxon>
        <taxon>Pezizomycotina</taxon>
        <taxon>Sordariomycetes</taxon>
        <taxon>Hypocreomycetidae</taxon>
        <taxon>Hypocreales</taxon>
        <taxon>Nectriaceae</taxon>
        <taxon>Fusarium</taxon>
        <taxon>Fusarium fujikuroi species complex</taxon>
    </lineage>
</organism>
<keyword evidence="5" id="KW-1185">Reference proteome</keyword>
<protein>
    <recommendedName>
        <fullName evidence="3">DUF7605 domain-containing protein</fullName>
    </recommendedName>
</protein>
<dbReference type="RefSeq" id="XP_036537705.1">
    <property type="nucleotide sequence ID" value="XM_036685096.1"/>
</dbReference>
<dbReference type="PANTHER" id="PTHR36681">
    <property type="entry name" value="NUCLEAR GTPASE, GERMINAL CENTER-ASSOCIATED, TANDEM DUPLICATE 3"/>
    <property type="match status" value="1"/>
</dbReference>
<accession>A0A8H5V0U2</accession>
<dbReference type="Pfam" id="PF24564">
    <property type="entry name" value="DUF7605"/>
    <property type="match status" value="1"/>
</dbReference>
<dbReference type="InterPro" id="IPR056024">
    <property type="entry name" value="DUF7605"/>
</dbReference>
<dbReference type="GeneID" id="59319814"/>
<evidence type="ECO:0000256" key="1">
    <source>
        <dbReference type="SAM" id="Coils"/>
    </source>
</evidence>
<dbReference type="PANTHER" id="PTHR36681:SF3">
    <property type="entry name" value="NUCLEAR GTPASE, GERMINAL CENTER-ASSOCIATED, TANDEM DUPLICATE 3"/>
    <property type="match status" value="1"/>
</dbReference>
<dbReference type="SUPFAM" id="SSF52540">
    <property type="entry name" value="P-loop containing nucleoside triphosphate hydrolases"/>
    <property type="match status" value="1"/>
</dbReference>
<feature type="region of interest" description="Disordered" evidence="2">
    <location>
        <begin position="1"/>
        <end position="96"/>
    </location>
</feature>
<dbReference type="AlphaFoldDB" id="A0A8H5V0U2"/>
<evidence type="ECO:0000256" key="2">
    <source>
        <dbReference type="SAM" id="MobiDB-lite"/>
    </source>
</evidence>